<feature type="domain" description="PPIase FKBP-type" evidence="15">
    <location>
        <begin position="162"/>
        <end position="250"/>
    </location>
</feature>
<dbReference type="PANTHER" id="PTHR30560">
    <property type="entry name" value="TRIGGER FACTOR CHAPERONE AND PEPTIDYL-PROLYL CIS/TRANS ISOMERASE"/>
    <property type="match status" value="1"/>
</dbReference>
<keyword evidence="9 11" id="KW-0131">Cell cycle</keyword>
<name>A0A0G0PX40_UNCC2</name>
<dbReference type="GO" id="GO:0003755">
    <property type="term" value="F:peptidyl-prolyl cis-trans isomerase activity"/>
    <property type="evidence" value="ECO:0007669"/>
    <property type="project" value="UniProtKB-UniRule"/>
</dbReference>
<dbReference type="GO" id="GO:0051301">
    <property type="term" value="P:cell division"/>
    <property type="evidence" value="ECO:0007669"/>
    <property type="project" value="UniProtKB-KW"/>
</dbReference>
<dbReference type="PANTHER" id="PTHR30560:SF3">
    <property type="entry name" value="TRIGGER FACTOR-LIKE PROTEIN TIG, CHLOROPLASTIC"/>
    <property type="match status" value="1"/>
</dbReference>
<comment type="domain">
    <text evidence="11">Consists of 3 domains; the N-terminus binds the ribosome, the middle domain has PPIase activity, while the C-terminus has intrinsic chaperone activity on its own.</text>
</comment>
<evidence type="ECO:0000256" key="14">
    <source>
        <dbReference type="SAM" id="Coils"/>
    </source>
</evidence>
<evidence type="ECO:0000313" key="17">
    <source>
        <dbReference type="Proteomes" id="UP000034207"/>
    </source>
</evidence>
<keyword evidence="11" id="KW-0963">Cytoplasm</keyword>
<evidence type="ECO:0000256" key="8">
    <source>
        <dbReference type="ARBA" id="ARBA00023235"/>
    </source>
</evidence>
<dbReference type="GO" id="GO:0043022">
    <property type="term" value="F:ribosome binding"/>
    <property type="evidence" value="ECO:0007669"/>
    <property type="project" value="TreeGrafter"/>
</dbReference>
<dbReference type="EC" id="5.2.1.8" evidence="3 11"/>
<evidence type="ECO:0000256" key="12">
    <source>
        <dbReference type="PROSITE-ProRule" id="PRU00277"/>
    </source>
</evidence>
<dbReference type="HAMAP" id="MF_00303">
    <property type="entry name" value="Trigger_factor_Tig"/>
    <property type="match status" value="1"/>
</dbReference>
<dbReference type="InterPro" id="IPR008880">
    <property type="entry name" value="Trigger_fac_C"/>
</dbReference>
<dbReference type="InterPro" id="IPR037041">
    <property type="entry name" value="Trigger_fac_C_sf"/>
</dbReference>
<evidence type="ECO:0000256" key="7">
    <source>
        <dbReference type="ARBA" id="ARBA00023186"/>
    </source>
</evidence>
<dbReference type="Pfam" id="PF05698">
    <property type="entry name" value="Trigger_C"/>
    <property type="match status" value="1"/>
</dbReference>
<dbReference type="InterPro" id="IPR005215">
    <property type="entry name" value="Trig_fac"/>
</dbReference>
<evidence type="ECO:0000256" key="13">
    <source>
        <dbReference type="RuleBase" id="RU003914"/>
    </source>
</evidence>
<dbReference type="SUPFAM" id="SSF54534">
    <property type="entry name" value="FKBP-like"/>
    <property type="match status" value="1"/>
</dbReference>
<dbReference type="GO" id="GO:0044183">
    <property type="term" value="F:protein folding chaperone"/>
    <property type="evidence" value="ECO:0007669"/>
    <property type="project" value="TreeGrafter"/>
</dbReference>
<comment type="catalytic activity">
    <reaction evidence="1 11 12">
        <text>[protein]-peptidylproline (omega=180) = [protein]-peptidylproline (omega=0)</text>
        <dbReference type="Rhea" id="RHEA:16237"/>
        <dbReference type="Rhea" id="RHEA-COMP:10747"/>
        <dbReference type="Rhea" id="RHEA-COMP:10748"/>
        <dbReference type="ChEBI" id="CHEBI:83833"/>
        <dbReference type="ChEBI" id="CHEBI:83834"/>
        <dbReference type="EC" id="5.2.1.8"/>
    </reaction>
</comment>
<evidence type="ECO:0000259" key="15">
    <source>
        <dbReference type="PROSITE" id="PS50059"/>
    </source>
</evidence>
<organism evidence="16 17">
    <name type="scientific">candidate division CPR2 bacterium GW2011_GWC2_39_10</name>
    <dbReference type="NCBI Taxonomy" id="1618345"/>
    <lineage>
        <taxon>Bacteria</taxon>
        <taxon>Bacteria division CPR2</taxon>
    </lineage>
</organism>
<dbReference type="PIRSF" id="PIRSF003095">
    <property type="entry name" value="Trigger_factor"/>
    <property type="match status" value="1"/>
</dbReference>
<keyword evidence="7 11" id="KW-0143">Chaperone</keyword>
<accession>A0A0G0PX40</accession>
<feature type="coiled-coil region" evidence="14">
    <location>
        <begin position="128"/>
        <end position="162"/>
    </location>
</feature>
<evidence type="ECO:0000256" key="2">
    <source>
        <dbReference type="ARBA" id="ARBA00005464"/>
    </source>
</evidence>
<comment type="function">
    <text evidence="11">Involved in protein export. Acts as a chaperone by maintaining the newly synthesized protein in an open conformation. Functions as a peptidyl-prolyl cis-trans isomerase.</text>
</comment>
<dbReference type="Gene3D" id="1.10.3120.10">
    <property type="entry name" value="Trigger factor, C-terminal domain"/>
    <property type="match status" value="1"/>
</dbReference>
<dbReference type="NCBIfam" id="TIGR00115">
    <property type="entry name" value="tig"/>
    <property type="match status" value="1"/>
</dbReference>
<comment type="similarity">
    <text evidence="2 11 13">Belongs to the FKBP-type PPIase family. Tig subfamily.</text>
</comment>
<evidence type="ECO:0000256" key="4">
    <source>
        <dbReference type="ARBA" id="ARBA00016902"/>
    </source>
</evidence>
<keyword evidence="5 11" id="KW-0132">Cell division</keyword>
<evidence type="ECO:0000256" key="1">
    <source>
        <dbReference type="ARBA" id="ARBA00000971"/>
    </source>
</evidence>
<evidence type="ECO:0000256" key="5">
    <source>
        <dbReference type="ARBA" id="ARBA00022618"/>
    </source>
</evidence>
<evidence type="ECO:0000256" key="3">
    <source>
        <dbReference type="ARBA" id="ARBA00013194"/>
    </source>
</evidence>
<dbReference type="AlphaFoldDB" id="A0A0G0PX40"/>
<dbReference type="GO" id="GO:0051083">
    <property type="term" value="P:'de novo' cotranslational protein folding"/>
    <property type="evidence" value="ECO:0007669"/>
    <property type="project" value="TreeGrafter"/>
</dbReference>
<dbReference type="InterPro" id="IPR027304">
    <property type="entry name" value="Trigger_fact/SurA_dom_sf"/>
</dbReference>
<evidence type="ECO:0000256" key="10">
    <source>
        <dbReference type="ARBA" id="ARBA00029986"/>
    </source>
</evidence>
<dbReference type="FunFam" id="3.10.50.40:FF:000001">
    <property type="entry name" value="Trigger factor"/>
    <property type="match status" value="1"/>
</dbReference>
<keyword evidence="6 11" id="KW-0697">Rotamase</keyword>
<dbReference type="InterPro" id="IPR036611">
    <property type="entry name" value="Trigger_fac_ribosome-bd_sf"/>
</dbReference>
<evidence type="ECO:0000256" key="9">
    <source>
        <dbReference type="ARBA" id="ARBA00023306"/>
    </source>
</evidence>
<reference evidence="16" key="1">
    <citation type="journal article" date="2015" name="Nature">
        <title>rRNA introns, odd ribosomes, and small enigmatic genomes across a large radiation of phyla.</title>
        <authorList>
            <person name="Brown C.T."/>
            <person name="Hug L.A."/>
            <person name="Thomas B.C."/>
            <person name="Sharon I."/>
            <person name="Castelle C.J."/>
            <person name="Singh A."/>
            <person name="Wilkins M.J."/>
            <person name="Williams K.H."/>
            <person name="Banfield J.F."/>
        </authorList>
    </citation>
    <scope>NUCLEOTIDE SEQUENCE [LARGE SCALE GENOMIC DNA]</scope>
</reference>
<dbReference type="Pfam" id="PF00254">
    <property type="entry name" value="FKBP_C"/>
    <property type="match status" value="1"/>
</dbReference>
<dbReference type="PROSITE" id="PS50059">
    <property type="entry name" value="FKBP_PPIASE"/>
    <property type="match status" value="1"/>
</dbReference>
<dbReference type="GO" id="GO:0043335">
    <property type="term" value="P:protein unfolding"/>
    <property type="evidence" value="ECO:0007669"/>
    <property type="project" value="TreeGrafter"/>
</dbReference>
<dbReference type="Gene3D" id="3.10.50.40">
    <property type="match status" value="1"/>
</dbReference>
<evidence type="ECO:0000256" key="11">
    <source>
        <dbReference type="HAMAP-Rule" id="MF_00303"/>
    </source>
</evidence>
<keyword evidence="14" id="KW-0175">Coiled coil</keyword>
<protein>
    <recommendedName>
        <fullName evidence="4 11">Trigger factor</fullName>
        <shortName evidence="11">TF</shortName>
        <ecNumber evidence="3 11">5.2.1.8</ecNumber>
    </recommendedName>
    <alternativeName>
        <fullName evidence="10 11">PPIase</fullName>
    </alternativeName>
</protein>
<dbReference type="GO" id="GO:0005737">
    <property type="term" value="C:cytoplasm"/>
    <property type="evidence" value="ECO:0007669"/>
    <property type="project" value="UniProtKB-SubCell"/>
</dbReference>
<proteinExistence type="inferred from homology"/>
<sequence length="426" mass="48565">MQVKLQKLPGSKVKLTITIEKEEMQGYERHAYRHLVNQVKIAGFRPGKAPLNILKKEVGEAKFENEVLEVAVPQSYYKAVTDEIIQAISQPQVKVVKFVPGELLEYEAEVAVLPEVKLPNYKNIKVKIGEVKVKKEEIDQILNNLRKERAILRDVEREAKKNDRVEIDFDGFIGSNPLEGGSSKNHPLVIGEGNFIPGFEEELIGLKKGDTKEFDIKFPENYHVADIAGKGVHFVVKMHLVQEVDLPELNDKFIAQIGPFKKVADLKKDIEENLEQAKKEEERRKTEQELLEKIVEKSEIEVPKDMVDQETQAMIQDLESAIISRGGNFDDYLKSIGKKKENLDKELRADAEKRVKTGLVLSQVSKEEGILVTDAEIEAEINKRIAGMPNAEGFREKYFTSENKKDIELQLFTRKTIDRLLDYATK</sequence>
<evidence type="ECO:0000256" key="6">
    <source>
        <dbReference type="ARBA" id="ARBA00023110"/>
    </source>
</evidence>
<dbReference type="PATRIC" id="fig|1618345.3.peg.826"/>
<dbReference type="EMBL" id="LBVV01000014">
    <property type="protein sequence ID" value="KKQ93936.1"/>
    <property type="molecule type" value="Genomic_DNA"/>
</dbReference>
<dbReference type="InterPro" id="IPR001179">
    <property type="entry name" value="PPIase_FKBP_dom"/>
</dbReference>
<dbReference type="Proteomes" id="UP000034207">
    <property type="component" value="Unassembled WGS sequence"/>
</dbReference>
<dbReference type="SUPFAM" id="SSF102735">
    <property type="entry name" value="Trigger factor ribosome-binding domain"/>
    <property type="match status" value="1"/>
</dbReference>
<gene>
    <name evidence="11" type="primary">tig</name>
    <name evidence="16" type="ORF">UT18_C0014G0006</name>
</gene>
<comment type="subcellular location">
    <subcellularLocation>
        <location evidence="11">Cytoplasm</location>
    </subcellularLocation>
    <text evidence="11">About half TF is bound to the ribosome near the polypeptide exit tunnel while the other half is free in the cytoplasm.</text>
</comment>
<dbReference type="SUPFAM" id="SSF109998">
    <property type="entry name" value="Triger factor/SurA peptide-binding domain-like"/>
    <property type="match status" value="1"/>
</dbReference>
<dbReference type="InterPro" id="IPR046357">
    <property type="entry name" value="PPIase_dom_sf"/>
</dbReference>
<dbReference type="InterPro" id="IPR008881">
    <property type="entry name" value="Trigger_fac_ribosome-bd_bac"/>
</dbReference>
<dbReference type="Pfam" id="PF05697">
    <property type="entry name" value="Trigger_N"/>
    <property type="match status" value="1"/>
</dbReference>
<evidence type="ECO:0000313" key="16">
    <source>
        <dbReference type="EMBL" id="KKQ93936.1"/>
    </source>
</evidence>
<comment type="caution">
    <text evidence="16">The sequence shown here is derived from an EMBL/GenBank/DDBJ whole genome shotgun (WGS) entry which is preliminary data.</text>
</comment>
<dbReference type="STRING" id="1618345.UT18_C0014G0006"/>
<keyword evidence="8 11" id="KW-0413">Isomerase</keyword>
<dbReference type="GO" id="GO:0015031">
    <property type="term" value="P:protein transport"/>
    <property type="evidence" value="ECO:0007669"/>
    <property type="project" value="UniProtKB-UniRule"/>
</dbReference>
<dbReference type="Gene3D" id="3.30.70.1050">
    <property type="entry name" value="Trigger factor ribosome-binding domain"/>
    <property type="match status" value="1"/>
</dbReference>
<feature type="coiled-coil region" evidence="14">
    <location>
        <begin position="260"/>
        <end position="297"/>
    </location>
</feature>